<protein>
    <submittedName>
        <fullName evidence="1">Uncharacterized protein</fullName>
    </submittedName>
</protein>
<dbReference type="Proteomes" id="UP000215005">
    <property type="component" value="Chromosome"/>
</dbReference>
<dbReference type="InterPro" id="IPR046044">
    <property type="entry name" value="DUF6002"/>
</dbReference>
<dbReference type="AlphaFoldDB" id="A0A223S6Y5"/>
<keyword evidence="2" id="KW-1185">Reference proteome</keyword>
<dbReference type="Pfam" id="PF19465">
    <property type="entry name" value="DUF6002"/>
    <property type="match status" value="1"/>
</dbReference>
<accession>A0A223S6Y5</accession>
<dbReference type="RefSeq" id="WP_017618943.1">
    <property type="nucleotide sequence ID" value="NZ_ANBG01000205.1"/>
</dbReference>
<gene>
    <name evidence="1" type="ORF">CDO52_14745</name>
</gene>
<evidence type="ECO:0000313" key="1">
    <source>
        <dbReference type="EMBL" id="ASU83873.1"/>
    </source>
</evidence>
<dbReference type="OrthoDB" id="4287124at2"/>
<sequence>MGIVESGTTQNAIIDNYEFLEAALRRVGSKKSGPLDTAFFPEFKVPRMDARLAEFFGAADVSVTRLGSYRGKDVTFLNLMRNPRTRTTWTLPSHVMVARAIRHIWSTGEPITLLTPSSANKGTALRDAVLRAIECGLVSADDLQMVTLIPESARDKLWSSSLNEDSGLRARNPVAIYSGDEPSNVKKIAREFVDQYGKEFTARTGRRLWYTLDIDNYRAVDALRAAVERRLAPTAGRRIHVHAVSSAYGLLGHHFGRSLLSGTGGEAGDPPPSYFLVQHLGRPEMVLNLYHGDFSNEHVPDYRLDGEAGLYRQDQEAHFPHVADDPEEFLDITFYAYQAATSSDMNDIIAKQGGGGIVVSRRECLDRYNEITKLLAPAGITLPSDPARLRDWSLVMAAAGLLLGVDRRLIDAEDDVLLHGSGSYTQDDFTPIPGHHLHGVDDAQRLRTVVFESAER</sequence>
<reference evidence="1 2" key="1">
    <citation type="submission" date="2017-08" db="EMBL/GenBank/DDBJ databases">
        <title>The complete genome sequence of Nocardiopsis gilva YIM 90087.</title>
        <authorList>
            <person name="Yin M."/>
            <person name="Tang S."/>
        </authorList>
    </citation>
    <scope>NUCLEOTIDE SEQUENCE [LARGE SCALE GENOMIC DNA]</scope>
    <source>
        <strain evidence="1 2">YIM 90087</strain>
    </source>
</reference>
<name>A0A223S6Y5_9ACTN</name>
<evidence type="ECO:0000313" key="2">
    <source>
        <dbReference type="Proteomes" id="UP000215005"/>
    </source>
</evidence>
<proteinExistence type="predicted"/>
<dbReference type="EMBL" id="CP022753">
    <property type="protein sequence ID" value="ASU83873.1"/>
    <property type="molecule type" value="Genomic_DNA"/>
</dbReference>
<organism evidence="1 2">
    <name type="scientific">Nocardiopsis gilva YIM 90087</name>
    <dbReference type="NCBI Taxonomy" id="1235441"/>
    <lineage>
        <taxon>Bacteria</taxon>
        <taxon>Bacillati</taxon>
        <taxon>Actinomycetota</taxon>
        <taxon>Actinomycetes</taxon>
        <taxon>Streptosporangiales</taxon>
        <taxon>Nocardiopsidaceae</taxon>
        <taxon>Nocardiopsis</taxon>
    </lineage>
</organism>
<dbReference type="KEGG" id="ngv:CDO52_14745"/>